<name>A0ABT5DVT9_9BACT</name>
<dbReference type="SUPFAM" id="SSF54427">
    <property type="entry name" value="NTF2-like"/>
    <property type="match status" value="1"/>
</dbReference>
<evidence type="ECO:0000313" key="2">
    <source>
        <dbReference type="EMBL" id="MDC0716537.1"/>
    </source>
</evidence>
<dbReference type="InterPro" id="IPR037401">
    <property type="entry name" value="SnoaL-like"/>
</dbReference>
<gene>
    <name evidence="2" type="ORF">POL25_06520</name>
</gene>
<dbReference type="InterPro" id="IPR032710">
    <property type="entry name" value="NTF2-like_dom_sf"/>
</dbReference>
<sequence>MQDLAQDPPRRATELLADHLEWIARDIERWLQLFADDAVVEFPYAVRLGMPTRLTGKTAIAEYFRRTPGVFRDLRFRDLQVHATTNPEVVLGEVHGSATLAPGGEVYEQDYVMVLECRAGQIVRYREYWDPSAASGFRDGPVRAALGGG</sequence>
<reference evidence="2 3" key="1">
    <citation type="submission" date="2022-11" db="EMBL/GenBank/DDBJ databases">
        <title>Minimal conservation of predation-associated metabolite biosynthetic gene clusters underscores biosynthetic potential of Myxococcota including descriptions for ten novel species: Archangium lansinium sp. nov., Myxococcus landrumus sp. nov., Nannocystis bai.</title>
        <authorList>
            <person name="Ahearne A."/>
            <person name="Stevens C."/>
            <person name="Dowd S."/>
        </authorList>
    </citation>
    <scope>NUCLEOTIDE SEQUENCE [LARGE SCALE GENOMIC DNA]</scope>
    <source>
        <strain evidence="2 3">BB15-2</strain>
    </source>
</reference>
<protein>
    <submittedName>
        <fullName evidence="2">Nuclear transport factor 2 family protein</fullName>
    </submittedName>
</protein>
<dbReference type="EMBL" id="JAQNDL010000001">
    <property type="protein sequence ID" value="MDC0716537.1"/>
    <property type="molecule type" value="Genomic_DNA"/>
</dbReference>
<dbReference type="Gene3D" id="3.10.450.50">
    <property type="match status" value="1"/>
</dbReference>
<dbReference type="Pfam" id="PF12680">
    <property type="entry name" value="SnoaL_2"/>
    <property type="match status" value="1"/>
</dbReference>
<proteinExistence type="predicted"/>
<keyword evidence="3" id="KW-1185">Reference proteome</keyword>
<comment type="caution">
    <text evidence="2">The sequence shown here is derived from an EMBL/GenBank/DDBJ whole genome shotgun (WGS) entry which is preliminary data.</text>
</comment>
<accession>A0ABT5DVT9</accession>
<dbReference type="Proteomes" id="UP001221686">
    <property type="component" value="Unassembled WGS sequence"/>
</dbReference>
<evidence type="ECO:0000259" key="1">
    <source>
        <dbReference type="Pfam" id="PF12680"/>
    </source>
</evidence>
<organism evidence="2 3">
    <name type="scientific">Nannocystis bainbridge</name>
    <dbReference type="NCBI Taxonomy" id="2995303"/>
    <lineage>
        <taxon>Bacteria</taxon>
        <taxon>Pseudomonadati</taxon>
        <taxon>Myxococcota</taxon>
        <taxon>Polyangia</taxon>
        <taxon>Nannocystales</taxon>
        <taxon>Nannocystaceae</taxon>
        <taxon>Nannocystis</taxon>
    </lineage>
</organism>
<dbReference type="RefSeq" id="WP_272085029.1">
    <property type="nucleotide sequence ID" value="NZ_JAQNDL010000001.1"/>
</dbReference>
<evidence type="ECO:0000313" key="3">
    <source>
        <dbReference type="Proteomes" id="UP001221686"/>
    </source>
</evidence>
<feature type="domain" description="SnoaL-like" evidence="1">
    <location>
        <begin position="22"/>
        <end position="125"/>
    </location>
</feature>